<feature type="transmembrane region" description="Helical" evidence="1">
    <location>
        <begin position="50"/>
        <end position="70"/>
    </location>
</feature>
<keyword evidence="1" id="KW-1133">Transmembrane helix</keyword>
<evidence type="ECO:0000256" key="1">
    <source>
        <dbReference type="SAM" id="Phobius"/>
    </source>
</evidence>
<comment type="caution">
    <text evidence="2">The sequence shown here is derived from an EMBL/GenBank/DDBJ whole genome shotgun (WGS) entry which is preliminary data.</text>
</comment>
<feature type="transmembrane region" description="Helical" evidence="1">
    <location>
        <begin position="15"/>
        <end position="38"/>
    </location>
</feature>
<name>A0A4R6P539_NOCIG</name>
<evidence type="ECO:0000313" key="2">
    <source>
        <dbReference type="EMBL" id="TDP32396.1"/>
    </source>
</evidence>
<keyword evidence="3" id="KW-1185">Reference proteome</keyword>
<dbReference type="AlphaFoldDB" id="A0A4R6P539"/>
<sequence>MLEQEKTTTLGDVTAVVAVTLGALAAVANLLGAAYVLRTFFSDPELLDDSLVLFSTLGALAAAFAFGYGALLLARRDDTGRWVLIVAAAAQLGLGLLALLATLIGYDSGYGIHWFADQSVLRSIFVGLGGVPGAVTAIVNHNWTAAGTSSGLGAIVLLMAVLPWTAAYTRARPKDLVGPAV</sequence>
<dbReference type="RefSeq" id="WP_067494906.1">
    <property type="nucleotide sequence ID" value="NZ_JBHXPO010000002.1"/>
</dbReference>
<organism evidence="2 3">
    <name type="scientific">Nocardia ignorata</name>
    <dbReference type="NCBI Taxonomy" id="145285"/>
    <lineage>
        <taxon>Bacteria</taxon>
        <taxon>Bacillati</taxon>
        <taxon>Actinomycetota</taxon>
        <taxon>Actinomycetes</taxon>
        <taxon>Mycobacteriales</taxon>
        <taxon>Nocardiaceae</taxon>
        <taxon>Nocardia</taxon>
    </lineage>
</organism>
<reference evidence="2 3" key="1">
    <citation type="submission" date="2019-03" db="EMBL/GenBank/DDBJ databases">
        <title>Genomic Encyclopedia of Type Strains, Phase IV (KMG-IV): sequencing the most valuable type-strain genomes for metagenomic binning, comparative biology and taxonomic classification.</title>
        <authorList>
            <person name="Goeker M."/>
        </authorList>
    </citation>
    <scope>NUCLEOTIDE SEQUENCE [LARGE SCALE GENOMIC DNA]</scope>
    <source>
        <strain evidence="2 3">DSM 44496</strain>
    </source>
</reference>
<gene>
    <name evidence="2" type="ORF">DFR75_106187</name>
</gene>
<evidence type="ECO:0000313" key="3">
    <source>
        <dbReference type="Proteomes" id="UP000295087"/>
    </source>
</evidence>
<protein>
    <submittedName>
        <fullName evidence="2">Uncharacterized protein</fullName>
    </submittedName>
</protein>
<feature type="transmembrane region" description="Helical" evidence="1">
    <location>
        <begin position="119"/>
        <end position="139"/>
    </location>
</feature>
<keyword evidence="1" id="KW-0812">Transmembrane</keyword>
<accession>A0A4R6P539</accession>
<dbReference type="Proteomes" id="UP000295087">
    <property type="component" value="Unassembled WGS sequence"/>
</dbReference>
<feature type="transmembrane region" description="Helical" evidence="1">
    <location>
        <begin position="82"/>
        <end position="107"/>
    </location>
</feature>
<proteinExistence type="predicted"/>
<dbReference type="EMBL" id="SNXK01000006">
    <property type="protein sequence ID" value="TDP32396.1"/>
    <property type="molecule type" value="Genomic_DNA"/>
</dbReference>
<feature type="transmembrane region" description="Helical" evidence="1">
    <location>
        <begin position="145"/>
        <end position="166"/>
    </location>
</feature>
<keyword evidence="1" id="KW-0472">Membrane</keyword>